<keyword evidence="3" id="KW-0804">Transcription</keyword>
<dbReference type="InterPro" id="IPR036388">
    <property type="entry name" value="WH-like_DNA-bd_sf"/>
</dbReference>
<evidence type="ECO:0000313" key="6">
    <source>
        <dbReference type="Proteomes" id="UP000753802"/>
    </source>
</evidence>
<evidence type="ECO:0000256" key="1">
    <source>
        <dbReference type="ARBA" id="ARBA00023015"/>
    </source>
</evidence>
<name>A0ABW9ZP54_9BACT</name>
<dbReference type="PANTHER" id="PTHR38445:SF10">
    <property type="entry name" value="GNTR-FAMILY TRANSCRIPTIONAL REGULATOR"/>
    <property type="match status" value="1"/>
</dbReference>
<dbReference type="RefSeq" id="WP_161817188.1">
    <property type="nucleotide sequence ID" value="NZ_JAACJS010000002.1"/>
</dbReference>
<dbReference type="InterPro" id="IPR000524">
    <property type="entry name" value="Tscrpt_reg_HTH_GntR"/>
</dbReference>
<dbReference type="SUPFAM" id="SSF46785">
    <property type="entry name" value="Winged helix' DNA-binding domain"/>
    <property type="match status" value="1"/>
</dbReference>
<dbReference type="SMART" id="SM00345">
    <property type="entry name" value="HTH_GNTR"/>
    <property type="match status" value="1"/>
</dbReference>
<evidence type="ECO:0000256" key="3">
    <source>
        <dbReference type="ARBA" id="ARBA00023163"/>
    </source>
</evidence>
<dbReference type="PROSITE" id="PS50949">
    <property type="entry name" value="HTH_GNTR"/>
    <property type="match status" value="1"/>
</dbReference>
<dbReference type="Gene3D" id="1.10.287.100">
    <property type="match status" value="1"/>
</dbReference>
<dbReference type="CDD" id="cd07377">
    <property type="entry name" value="WHTH_GntR"/>
    <property type="match status" value="1"/>
</dbReference>
<comment type="caution">
    <text evidence="5">The sequence shown here is derived from an EMBL/GenBank/DDBJ whole genome shotgun (WGS) entry which is preliminary data.</text>
</comment>
<reference evidence="5 6" key="1">
    <citation type="submission" date="2020-01" db="EMBL/GenBank/DDBJ databases">
        <title>Genome analysis.</title>
        <authorList>
            <person name="Wu S."/>
            <person name="Wang G."/>
        </authorList>
    </citation>
    <scope>NUCLEOTIDE SEQUENCE [LARGE SCALE GENOMIC DNA]</scope>
    <source>
        <strain evidence="5 6">SYL130</strain>
    </source>
</reference>
<protein>
    <submittedName>
        <fullName evidence="5">GntR family transcriptional regulator</fullName>
    </submittedName>
</protein>
<dbReference type="Pfam" id="PF00392">
    <property type="entry name" value="GntR"/>
    <property type="match status" value="1"/>
</dbReference>
<dbReference type="EMBL" id="JAACJS010000002">
    <property type="protein sequence ID" value="NCI48880.1"/>
    <property type="molecule type" value="Genomic_DNA"/>
</dbReference>
<dbReference type="Gene3D" id="1.10.10.10">
    <property type="entry name" value="Winged helix-like DNA-binding domain superfamily/Winged helix DNA-binding domain"/>
    <property type="match status" value="1"/>
</dbReference>
<dbReference type="PANTHER" id="PTHR38445">
    <property type="entry name" value="HTH-TYPE TRANSCRIPTIONAL REPRESSOR YTRA"/>
    <property type="match status" value="1"/>
</dbReference>
<dbReference type="InterPro" id="IPR036390">
    <property type="entry name" value="WH_DNA-bd_sf"/>
</dbReference>
<evidence type="ECO:0000313" key="5">
    <source>
        <dbReference type="EMBL" id="NCI48880.1"/>
    </source>
</evidence>
<feature type="domain" description="HTH gntR-type" evidence="4">
    <location>
        <begin position="7"/>
        <end position="75"/>
    </location>
</feature>
<evidence type="ECO:0000256" key="2">
    <source>
        <dbReference type="ARBA" id="ARBA00023125"/>
    </source>
</evidence>
<gene>
    <name evidence="5" type="ORF">GWC95_03030</name>
</gene>
<keyword evidence="6" id="KW-1185">Reference proteome</keyword>
<organism evidence="5 6">
    <name type="scientific">Sediminibacterium roseum</name>
    <dbReference type="NCBI Taxonomy" id="1978412"/>
    <lineage>
        <taxon>Bacteria</taxon>
        <taxon>Pseudomonadati</taxon>
        <taxon>Bacteroidota</taxon>
        <taxon>Chitinophagia</taxon>
        <taxon>Chitinophagales</taxon>
        <taxon>Chitinophagaceae</taxon>
        <taxon>Sediminibacterium</taxon>
    </lineage>
</organism>
<accession>A0ABW9ZP54</accession>
<keyword evidence="1" id="KW-0805">Transcription regulation</keyword>
<evidence type="ECO:0000259" key="4">
    <source>
        <dbReference type="PROSITE" id="PS50949"/>
    </source>
</evidence>
<keyword evidence="2" id="KW-0238">DNA-binding</keyword>
<dbReference type="Proteomes" id="UP000753802">
    <property type="component" value="Unassembled WGS sequence"/>
</dbReference>
<proteinExistence type="predicted"/>
<sequence length="124" mass="14379">MEFNNQQPIYLQIAELICEKILLKTFREDERIPSVREMAVQLEVNPNTVMRTFEFLQGKDIINNKRGVGYFVSTDGIAKATALRKSEFLDEELPKIFRTAHLLNISIEELQNQYNAFINKQKGA</sequence>